<keyword evidence="3" id="KW-0378">Hydrolase</keyword>
<gene>
    <name evidence="3" type="ORF">SAMN06269185_3332</name>
</gene>
<keyword evidence="3" id="KW-0255">Endonuclease</keyword>
<proteinExistence type="predicted"/>
<keyword evidence="4" id="KW-1185">Reference proteome</keyword>
<evidence type="ECO:0000313" key="3">
    <source>
        <dbReference type="EMBL" id="SNZ18334.1"/>
    </source>
</evidence>
<feature type="domain" description="HNH nuclease" evidence="2">
    <location>
        <begin position="222"/>
        <end position="296"/>
    </location>
</feature>
<sequence>MLGDVPTESQYASLGRYSVGSVRRKFGTFTTGRERAGVPTADKRGGQNRIPRADLLEALQELDDTLEGSPTREQMDAQGRYSGGPYEREFGGWSAALKAADIEPNQHSNYIEFECEFCGSEDRKLVSKIADSGRIFCSQECLNEWRSEEFSGSAHPLWDRVRVECEICTKELLRRPSIVEPKQRVFCSYSCFSEWCSEERVGEDHPQWKGGGELYYGPNFQRQREKRLKADNYQCQNCGRAQDDHRDAYGRSLEIHHRTPVREFYQDIDTEAGETPNWEAMNALSNLVTLCIECHRDVE</sequence>
<feature type="compositionally biased region" description="Basic and acidic residues" evidence="1">
    <location>
        <begin position="32"/>
        <end position="49"/>
    </location>
</feature>
<dbReference type="EMBL" id="OBEJ01000010">
    <property type="protein sequence ID" value="SNZ18334.1"/>
    <property type="molecule type" value="Genomic_DNA"/>
</dbReference>
<dbReference type="InterPro" id="IPR003615">
    <property type="entry name" value="HNH_nuc"/>
</dbReference>
<evidence type="ECO:0000256" key="1">
    <source>
        <dbReference type="SAM" id="MobiDB-lite"/>
    </source>
</evidence>
<dbReference type="AlphaFoldDB" id="A0A285P9D2"/>
<name>A0A285P9D2_NATPI</name>
<organism evidence="3 4">
    <name type="scientific">Natronoarchaeum philippinense</name>
    <dbReference type="NCBI Taxonomy" id="558529"/>
    <lineage>
        <taxon>Archaea</taxon>
        <taxon>Methanobacteriati</taxon>
        <taxon>Methanobacteriota</taxon>
        <taxon>Stenosarchaea group</taxon>
        <taxon>Halobacteria</taxon>
        <taxon>Halobacteriales</taxon>
        <taxon>Natronoarchaeaceae</taxon>
    </lineage>
</organism>
<keyword evidence="3" id="KW-0540">Nuclease</keyword>
<dbReference type="Pfam" id="PF18780">
    <property type="entry name" value="HNH_repeat"/>
    <property type="match status" value="1"/>
</dbReference>
<accession>A0A285P9D2</accession>
<dbReference type="Proteomes" id="UP000219453">
    <property type="component" value="Unassembled WGS sequence"/>
</dbReference>
<dbReference type="SMART" id="SM00507">
    <property type="entry name" value="HNHc"/>
    <property type="match status" value="1"/>
</dbReference>
<evidence type="ECO:0000259" key="2">
    <source>
        <dbReference type="SMART" id="SM00507"/>
    </source>
</evidence>
<reference evidence="3 4" key="1">
    <citation type="submission" date="2017-09" db="EMBL/GenBank/DDBJ databases">
        <authorList>
            <person name="Ehlers B."/>
            <person name="Leendertz F.H."/>
        </authorList>
    </citation>
    <scope>NUCLEOTIDE SEQUENCE [LARGE SCALE GENOMIC DNA]</scope>
    <source>
        <strain evidence="3 4">DSM 27208</strain>
    </source>
</reference>
<feature type="region of interest" description="Disordered" evidence="1">
    <location>
        <begin position="29"/>
        <end position="49"/>
    </location>
</feature>
<dbReference type="GO" id="GO:0004519">
    <property type="term" value="F:endonuclease activity"/>
    <property type="evidence" value="ECO:0007669"/>
    <property type="project" value="UniProtKB-KW"/>
</dbReference>
<dbReference type="CDD" id="cd00085">
    <property type="entry name" value="HNHc"/>
    <property type="match status" value="1"/>
</dbReference>
<protein>
    <submittedName>
        <fullName evidence="3">HNH endonuclease</fullName>
    </submittedName>
</protein>
<dbReference type="Gene3D" id="1.10.30.50">
    <property type="match status" value="1"/>
</dbReference>
<dbReference type="InterPro" id="IPR041025">
    <property type="entry name" value="HNH_repeat"/>
</dbReference>
<evidence type="ECO:0000313" key="4">
    <source>
        <dbReference type="Proteomes" id="UP000219453"/>
    </source>
</evidence>